<dbReference type="GO" id="GO:0106339">
    <property type="term" value="F:tRNA (cytidine(32)-2'-O)-methyltransferase activity"/>
    <property type="evidence" value="ECO:0007669"/>
    <property type="project" value="RHEA"/>
</dbReference>
<evidence type="ECO:0000313" key="7">
    <source>
        <dbReference type="EMBL" id="RIH83854.1"/>
    </source>
</evidence>
<comment type="subcellular location">
    <subcellularLocation>
        <location evidence="5">Cytoplasm</location>
    </subcellularLocation>
</comment>
<dbReference type="RefSeq" id="WP_119279466.1">
    <property type="nucleotide sequence ID" value="NZ_QWLA01000068.1"/>
</dbReference>
<keyword evidence="8" id="KW-1185">Reference proteome</keyword>
<dbReference type="EC" id="2.1.1.200" evidence="5"/>
<dbReference type="InterPro" id="IPR029028">
    <property type="entry name" value="Alpha/beta_knot_MTases"/>
</dbReference>
<dbReference type="GO" id="GO:0003723">
    <property type="term" value="F:RNA binding"/>
    <property type="evidence" value="ECO:0007669"/>
    <property type="project" value="InterPro"/>
</dbReference>
<dbReference type="InterPro" id="IPR001537">
    <property type="entry name" value="SpoU_MeTrfase"/>
</dbReference>
<gene>
    <name evidence="5 7" type="primary">trmJ</name>
    <name evidence="7" type="ORF">Mrose_02884</name>
</gene>
<evidence type="ECO:0000259" key="6">
    <source>
        <dbReference type="Pfam" id="PF00588"/>
    </source>
</evidence>
<dbReference type="PIRSF" id="PIRSF004808">
    <property type="entry name" value="LasT"/>
    <property type="match status" value="1"/>
</dbReference>
<evidence type="ECO:0000256" key="1">
    <source>
        <dbReference type="ARBA" id="ARBA00007228"/>
    </source>
</evidence>
<dbReference type="AlphaFoldDB" id="A0A399EGQ5"/>
<dbReference type="OrthoDB" id="9806346at2"/>
<keyword evidence="2 5" id="KW-0489">Methyltransferase</keyword>
<dbReference type="GO" id="GO:0002128">
    <property type="term" value="P:tRNA nucleoside ribose methylation"/>
    <property type="evidence" value="ECO:0007669"/>
    <property type="project" value="TreeGrafter"/>
</dbReference>
<reference evidence="7 8" key="1">
    <citation type="submission" date="2018-08" db="EMBL/GenBank/DDBJ databases">
        <title>Meiothermus roseus NBRC 110900 genome sequencing project.</title>
        <authorList>
            <person name="Da Costa M.S."/>
            <person name="Albuquerque L."/>
            <person name="Raposo P."/>
            <person name="Froufe H.J.C."/>
            <person name="Barroso C.S."/>
            <person name="Egas C."/>
        </authorList>
    </citation>
    <scope>NUCLEOTIDE SEQUENCE [LARGE SCALE GENOMIC DNA]</scope>
    <source>
        <strain evidence="7 8">NBRC 110900</strain>
    </source>
</reference>
<organism evidence="7 8">
    <name type="scientific">Calidithermus roseus</name>
    <dbReference type="NCBI Taxonomy" id="1644118"/>
    <lineage>
        <taxon>Bacteria</taxon>
        <taxon>Thermotogati</taxon>
        <taxon>Deinococcota</taxon>
        <taxon>Deinococci</taxon>
        <taxon>Thermales</taxon>
        <taxon>Thermaceae</taxon>
        <taxon>Calidithermus</taxon>
    </lineage>
</organism>
<keyword evidence="5" id="KW-0963">Cytoplasm</keyword>
<proteinExistence type="inferred from homology"/>
<dbReference type="Gene3D" id="3.40.1280.10">
    <property type="match status" value="1"/>
</dbReference>
<comment type="caution">
    <text evidence="7">The sequence shown here is derived from an EMBL/GenBank/DDBJ whole genome shotgun (WGS) entry which is preliminary data.</text>
</comment>
<dbReference type="PANTHER" id="PTHR42786:SF2">
    <property type="entry name" value="TRNA (CYTIDINE_URIDINE-2'-O-)-METHYLTRANSFERASE TRMJ"/>
    <property type="match status" value="1"/>
</dbReference>
<protein>
    <recommendedName>
        <fullName evidence="5">tRNA (cytidine/uridine-2'-O-)-methyltransferase TrmJ</fullName>
        <ecNumber evidence="5">2.1.1.200</ecNumber>
    </recommendedName>
    <alternativeName>
        <fullName evidence="5">tRNA (cytidine(32)/uridine(32)-2'-O)-methyltransferase</fullName>
    </alternativeName>
    <alternativeName>
        <fullName evidence="5">tRNA Cm32/Um32 methyltransferase</fullName>
    </alternativeName>
</protein>
<keyword evidence="3 7" id="KW-0808">Transferase</keyword>
<evidence type="ECO:0000256" key="4">
    <source>
        <dbReference type="ARBA" id="ARBA00022691"/>
    </source>
</evidence>
<dbReference type="GO" id="GO:0005829">
    <property type="term" value="C:cytosol"/>
    <property type="evidence" value="ECO:0007669"/>
    <property type="project" value="TreeGrafter"/>
</dbReference>
<dbReference type="GO" id="GO:0160206">
    <property type="term" value="F:tRNA (cytidine(32)/uridine(32)-2'-O)-methyltransferase activity"/>
    <property type="evidence" value="ECO:0007669"/>
    <property type="project" value="UniProtKB-EC"/>
</dbReference>
<feature type="domain" description="tRNA/rRNA methyltransferase SpoU type" evidence="6">
    <location>
        <begin position="17"/>
        <end position="175"/>
    </location>
</feature>
<name>A0A399EGQ5_9DEIN</name>
<dbReference type="Pfam" id="PF00588">
    <property type="entry name" value="SpoU_methylase"/>
    <property type="match status" value="1"/>
</dbReference>
<dbReference type="PANTHER" id="PTHR42786">
    <property type="entry name" value="TRNA/RRNA METHYLTRANSFERASE"/>
    <property type="match status" value="1"/>
</dbReference>
<dbReference type="SUPFAM" id="SSF75217">
    <property type="entry name" value="alpha/beta knot"/>
    <property type="match status" value="1"/>
</dbReference>
<dbReference type="InterPro" id="IPR029026">
    <property type="entry name" value="tRNA_m1G_MTases_N"/>
</dbReference>
<dbReference type="EMBL" id="QWLA01000068">
    <property type="protein sequence ID" value="RIH83854.1"/>
    <property type="molecule type" value="Genomic_DNA"/>
</dbReference>
<evidence type="ECO:0000256" key="5">
    <source>
        <dbReference type="RuleBase" id="RU362024"/>
    </source>
</evidence>
<comment type="similarity">
    <text evidence="1">Belongs to the class IV-like SAM-binding methyltransferase superfamily. RNA methyltransferase TrmH family.</text>
</comment>
<dbReference type="Proteomes" id="UP000265341">
    <property type="component" value="Unassembled WGS sequence"/>
</dbReference>
<sequence length="262" mass="29235">MPDPRPKTESNPFTHNVRVVLVGTQEPMNVGAVARAMRNFGMSELWLVAPEPRVVADLEARPNSDAYRLAVHADPILDNLQRAETVLEAVGDCQLVLATTARSRDIPVGRLAEPREAAQAVAQVAQRGKVALLFGREMYGLTNEEMDQAGLIVRIPTAPEQPSLNLAQAVLLLAYEIFVATANPPPPPPERLAEREALERLFKDLESYILEIGFTDSKRFGYARRRLRRILHKAELTPAEVQMLRGLLHQSRWYAKHGPREG</sequence>
<comment type="catalytic activity">
    <reaction evidence="5">
        <text>uridine(32) in tRNA + S-adenosyl-L-methionine = 2'-O-methyluridine(32) in tRNA + S-adenosyl-L-homocysteine + H(+)</text>
        <dbReference type="Rhea" id="RHEA:42936"/>
        <dbReference type="Rhea" id="RHEA-COMP:10107"/>
        <dbReference type="Rhea" id="RHEA-COMP:10290"/>
        <dbReference type="ChEBI" id="CHEBI:15378"/>
        <dbReference type="ChEBI" id="CHEBI:57856"/>
        <dbReference type="ChEBI" id="CHEBI:59789"/>
        <dbReference type="ChEBI" id="CHEBI:65315"/>
        <dbReference type="ChEBI" id="CHEBI:74478"/>
        <dbReference type="EC" id="2.1.1.200"/>
    </reaction>
</comment>
<evidence type="ECO:0000313" key="8">
    <source>
        <dbReference type="Proteomes" id="UP000265341"/>
    </source>
</evidence>
<dbReference type="CDD" id="cd18093">
    <property type="entry name" value="SpoU-like_TrmJ"/>
    <property type="match status" value="1"/>
</dbReference>
<keyword evidence="5" id="KW-0819">tRNA processing</keyword>
<accession>A0A399EGQ5</accession>
<dbReference type="Gene3D" id="1.10.8.590">
    <property type="match status" value="1"/>
</dbReference>
<evidence type="ECO:0000256" key="2">
    <source>
        <dbReference type="ARBA" id="ARBA00022603"/>
    </source>
</evidence>
<evidence type="ECO:0000256" key="3">
    <source>
        <dbReference type="ARBA" id="ARBA00022679"/>
    </source>
</evidence>
<comment type="function">
    <text evidence="5">Catalyzes the formation of 2'O-methylated cytidine (Cm32) or 2'O-methylated uridine (Um32) at position 32 in tRNA.</text>
</comment>
<comment type="subunit">
    <text evidence="5">Homodimer.</text>
</comment>
<keyword evidence="4 5" id="KW-0949">S-adenosyl-L-methionine</keyword>
<comment type="catalytic activity">
    <reaction evidence="5">
        <text>cytidine(32) in tRNA + S-adenosyl-L-methionine = 2'-O-methylcytidine(32) in tRNA + S-adenosyl-L-homocysteine + H(+)</text>
        <dbReference type="Rhea" id="RHEA:42932"/>
        <dbReference type="Rhea" id="RHEA-COMP:10288"/>
        <dbReference type="Rhea" id="RHEA-COMP:10289"/>
        <dbReference type="ChEBI" id="CHEBI:15378"/>
        <dbReference type="ChEBI" id="CHEBI:57856"/>
        <dbReference type="ChEBI" id="CHEBI:59789"/>
        <dbReference type="ChEBI" id="CHEBI:74495"/>
        <dbReference type="ChEBI" id="CHEBI:82748"/>
        <dbReference type="EC" id="2.1.1.200"/>
    </reaction>
</comment>
<dbReference type="InterPro" id="IPR004384">
    <property type="entry name" value="RNA_MeTrfase_TrmJ/LasT"/>
</dbReference>
<dbReference type="NCBIfam" id="TIGR00050">
    <property type="entry name" value="rRNA_methyl_1"/>
    <property type="match status" value="1"/>
</dbReference>